<dbReference type="InterPro" id="IPR029052">
    <property type="entry name" value="Metallo-depent_PP-like"/>
</dbReference>
<evidence type="ECO:0000256" key="1">
    <source>
        <dbReference type="ARBA" id="ARBA00022729"/>
    </source>
</evidence>
<comment type="caution">
    <text evidence="5">The sequence shown here is derived from an EMBL/GenBank/DDBJ whole genome shotgun (WGS) entry which is preliminary data.</text>
</comment>
<evidence type="ECO:0000259" key="3">
    <source>
        <dbReference type="Pfam" id="PF00149"/>
    </source>
</evidence>
<dbReference type="NCBIfam" id="TIGR01409">
    <property type="entry name" value="TAT_signal_seq"/>
    <property type="match status" value="1"/>
</dbReference>
<evidence type="ECO:0000256" key="2">
    <source>
        <dbReference type="SAM" id="SignalP"/>
    </source>
</evidence>
<dbReference type="Pfam" id="PF00149">
    <property type="entry name" value="Metallophos"/>
    <property type="match status" value="1"/>
</dbReference>
<evidence type="ECO:0000313" key="6">
    <source>
        <dbReference type="Proteomes" id="UP000240912"/>
    </source>
</evidence>
<keyword evidence="6" id="KW-1185">Reference proteome</keyword>
<accession>A0A2T3HQE7</accession>
<dbReference type="PANTHER" id="PTHR22953">
    <property type="entry name" value="ACID PHOSPHATASE RELATED"/>
    <property type="match status" value="1"/>
</dbReference>
<dbReference type="AlphaFoldDB" id="A0A2T3HQE7"/>
<dbReference type="EMBL" id="PYLS01000001">
    <property type="protein sequence ID" value="PST84668.1"/>
    <property type="molecule type" value="Genomic_DNA"/>
</dbReference>
<reference evidence="5 6" key="1">
    <citation type="submission" date="2018-03" db="EMBL/GenBank/DDBJ databases">
        <authorList>
            <person name="Keele B.F."/>
        </authorList>
    </citation>
    <scope>NUCLEOTIDE SEQUENCE [LARGE SCALE GENOMIC DNA]</scope>
    <source>
        <strain evidence="5 6">YL28-9</strain>
    </source>
</reference>
<organism evidence="5 6">
    <name type="scientific">Pedobacter yulinensis</name>
    <dbReference type="NCBI Taxonomy" id="2126353"/>
    <lineage>
        <taxon>Bacteria</taxon>
        <taxon>Pseudomonadati</taxon>
        <taxon>Bacteroidota</taxon>
        <taxon>Sphingobacteriia</taxon>
        <taxon>Sphingobacteriales</taxon>
        <taxon>Sphingobacteriaceae</taxon>
        <taxon>Pedobacter</taxon>
    </lineage>
</organism>
<proteinExistence type="predicted"/>
<dbReference type="InterPro" id="IPR008963">
    <property type="entry name" value="Purple_acid_Pase-like_N"/>
</dbReference>
<dbReference type="InterPro" id="IPR039331">
    <property type="entry name" value="PAPs-like"/>
</dbReference>
<dbReference type="InterPro" id="IPR015914">
    <property type="entry name" value="PAPs_N"/>
</dbReference>
<feature type="chain" id="PRO_5015747179" evidence="2">
    <location>
        <begin position="34"/>
        <end position="404"/>
    </location>
</feature>
<protein>
    <submittedName>
        <fullName evidence="5">Metallophosphoesterase</fullName>
    </submittedName>
</protein>
<dbReference type="Pfam" id="PF16656">
    <property type="entry name" value="Pur_ac_phosph_N"/>
    <property type="match status" value="1"/>
</dbReference>
<dbReference type="InterPro" id="IPR006311">
    <property type="entry name" value="TAT_signal"/>
</dbReference>
<dbReference type="SUPFAM" id="SSF49363">
    <property type="entry name" value="Purple acid phosphatase, N-terminal domain"/>
    <property type="match status" value="1"/>
</dbReference>
<evidence type="ECO:0000313" key="5">
    <source>
        <dbReference type="EMBL" id="PST84668.1"/>
    </source>
</evidence>
<dbReference type="InterPro" id="IPR004843">
    <property type="entry name" value="Calcineurin-like_PHP"/>
</dbReference>
<dbReference type="InterPro" id="IPR019546">
    <property type="entry name" value="TAT_signal_bac_arc"/>
</dbReference>
<keyword evidence="1 2" id="KW-0732">Signal</keyword>
<dbReference type="RefSeq" id="WP_107212665.1">
    <property type="nucleotide sequence ID" value="NZ_KZ686268.1"/>
</dbReference>
<dbReference type="SUPFAM" id="SSF56300">
    <property type="entry name" value="Metallo-dependent phosphatases"/>
    <property type="match status" value="1"/>
</dbReference>
<dbReference type="GO" id="GO:0003993">
    <property type="term" value="F:acid phosphatase activity"/>
    <property type="evidence" value="ECO:0007669"/>
    <property type="project" value="InterPro"/>
</dbReference>
<sequence length="404" mass="45517">MKTKHVNRRNFIQLAAVTGGALGLGFSPLPAAASTAAAADETGPLLLTKPYLQAPAPDGMTVMWLTSRQTQSWVEFQEAGGPKRRAAHSQNGMFSVSDRIQRIRLNNLKPGTTYTYTVFSKEITDFQPYKITFGQTVQAGPFTFSTPAADKEAVSFLILNDIHDRPASFGQLLALNKDERYDFVFLNGDMFNHQIDERQLIDHLIAPCTDSFASSKPFLFIRGNHETRGRFSPNLGRYFENIDGGNYFAFDRGPVHFVCLDTGEDKEDTAPVYAGLADYDRYRAEQAAWLEQHMQSKAYRQARFRVVLMHIPHYHSGDWHGTMHCRQLFGPLFNKYKIDMLISGHTHRYGIHEPQEGHNFPIVIGGGPQDGRRTLIRFNAAGRKLAVQMIRDDGQVVGNYAINR</sequence>
<dbReference type="GO" id="GO:0046872">
    <property type="term" value="F:metal ion binding"/>
    <property type="evidence" value="ECO:0007669"/>
    <property type="project" value="InterPro"/>
</dbReference>
<feature type="domain" description="Calcineurin-like phosphoesterase" evidence="3">
    <location>
        <begin position="155"/>
        <end position="349"/>
    </location>
</feature>
<gene>
    <name evidence="5" type="ORF">C7T94_00605</name>
</gene>
<dbReference type="Gene3D" id="2.60.40.380">
    <property type="entry name" value="Purple acid phosphatase-like, N-terminal"/>
    <property type="match status" value="1"/>
</dbReference>
<feature type="signal peptide" evidence="2">
    <location>
        <begin position="1"/>
        <end position="33"/>
    </location>
</feature>
<dbReference type="OrthoDB" id="596345at2"/>
<feature type="domain" description="Purple acid phosphatase N-terminal" evidence="4">
    <location>
        <begin position="53"/>
        <end position="122"/>
    </location>
</feature>
<name>A0A2T3HQE7_9SPHI</name>
<dbReference type="PANTHER" id="PTHR22953:SF153">
    <property type="entry name" value="PURPLE ACID PHOSPHATASE"/>
    <property type="match status" value="1"/>
</dbReference>
<dbReference type="PROSITE" id="PS51318">
    <property type="entry name" value="TAT"/>
    <property type="match status" value="1"/>
</dbReference>
<evidence type="ECO:0000259" key="4">
    <source>
        <dbReference type="Pfam" id="PF16656"/>
    </source>
</evidence>
<dbReference type="Proteomes" id="UP000240912">
    <property type="component" value="Unassembled WGS sequence"/>
</dbReference>
<dbReference type="Gene3D" id="3.60.21.10">
    <property type="match status" value="1"/>
</dbReference>